<evidence type="ECO:0000313" key="4">
    <source>
        <dbReference type="Proteomes" id="UP000237347"/>
    </source>
</evidence>
<protein>
    <submittedName>
        <fullName evidence="3">Pentatricopeptide repeat-containing protein</fullName>
    </submittedName>
</protein>
<dbReference type="InterPro" id="IPR011990">
    <property type="entry name" value="TPR-like_helical_dom_sf"/>
</dbReference>
<feature type="repeat" description="PPR" evidence="2">
    <location>
        <begin position="349"/>
        <end position="383"/>
    </location>
</feature>
<feature type="repeat" description="PPR" evidence="2">
    <location>
        <begin position="314"/>
        <end position="348"/>
    </location>
</feature>
<dbReference type="FunFam" id="1.25.40.10:FF:000470">
    <property type="entry name" value="Pentatricopeptide repeat-containing protein At5g66520"/>
    <property type="match status" value="1"/>
</dbReference>
<dbReference type="AlphaFoldDB" id="A0AAW0JAX4"/>
<gene>
    <name evidence="3" type="primary">PCMP-E105</name>
    <name evidence="3" type="ORF">CFP56_035693</name>
</gene>
<dbReference type="InterPro" id="IPR002885">
    <property type="entry name" value="PPR_rpt"/>
</dbReference>
<keyword evidence="4" id="KW-1185">Reference proteome</keyword>
<feature type="repeat" description="PPR" evidence="2">
    <location>
        <begin position="178"/>
        <end position="212"/>
    </location>
</feature>
<reference evidence="3 4" key="1">
    <citation type="journal article" date="2018" name="Sci. Data">
        <title>The draft genome sequence of cork oak.</title>
        <authorList>
            <person name="Ramos A.M."/>
            <person name="Usie A."/>
            <person name="Barbosa P."/>
            <person name="Barros P.M."/>
            <person name="Capote T."/>
            <person name="Chaves I."/>
            <person name="Simoes F."/>
            <person name="Abreu I."/>
            <person name="Carrasquinho I."/>
            <person name="Faro C."/>
            <person name="Guimaraes J.B."/>
            <person name="Mendonca D."/>
            <person name="Nobrega F."/>
            <person name="Rodrigues L."/>
            <person name="Saibo N.J.M."/>
            <person name="Varela M.C."/>
            <person name="Egas C."/>
            <person name="Matos J."/>
            <person name="Miguel C.M."/>
            <person name="Oliveira M.M."/>
            <person name="Ricardo C.P."/>
            <person name="Goncalves S."/>
        </authorList>
    </citation>
    <scope>NUCLEOTIDE SEQUENCE [LARGE SCALE GENOMIC DNA]</scope>
    <source>
        <strain evidence="4">cv. HL8</strain>
    </source>
</reference>
<dbReference type="PANTHER" id="PTHR47926">
    <property type="entry name" value="PENTATRICOPEPTIDE REPEAT-CONTAINING PROTEIN"/>
    <property type="match status" value="1"/>
</dbReference>
<dbReference type="Proteomes" id="UP000237347">
    <property type="component" value="Unassembled WGS sequence"/>
</dbReference>
<dbReference type="SUPFAM" id="SSF48452">
    <property type="entry name" value="TPR-like"/>
    <property type="match status" value="1"/>
</dbReference>
<accession>A0AAW0JAX4</accession>
<name>A0AAW0JAX4_QUESU</name>
<dbReference type="InterPro" id="IPR046960">
    <property type="entry name" value="PPR_At4g14850-like_plant"/>
</dbReference>
<dbReference type="Pfam" id="PF01535">
    <property type="entry name" value="PPR"/>
    <property type="match status" value="3"/>
</dbReference>
<dbReference type="GO" id="GO:0009451">
    <property type="term" value="P:RNA modification"/>
    <property type="evidence" value="ECO:0007669"/>
    <property type="project" value="InterPro"/>
</dbReference>
<dbReference type="Gene3D" id="1.25.40.10">
    <property type="entry name" value="Tetratricopeptide repeat domain"/>
    <property type="match status" value="3"/>
</dbReference>
<proteinExistence type="predicted"/>
<organism evidence="3 4">
    <name type="scientific">Quercus suber</name>
    <name type="common">Cork oak</name>
    <dbReference type="NCBI Taxonomy" id="58331"/>
    <lineage>
        <taxon>Eukaryota</taxon>
        <taxon>Viridiplantae</taxon>
        <taxon>Streptophyta</taxon>
        <taxon>Embryophyta</taxon>
        <taxon>Tracheophyta</taxon>
        <taxon>Spermatophyta</taxon>
        <taxon>Magnoliopsida</taxon>
        <taxon>eudicotyledons</taxon>
        <taxon>Gunneridae</taxon>
        <taxon>Pentapetalae</taxon>
        <taxon>rosids</taxon>
        <taxon>fabids</taxon>
        <taxon>Fagales</taxon>
        <taxon>Fagaceae</taxon>
        <taxon>Quercus</taxon>
    </lineage>
</organism>
<dbReference type="InterPro" id="IPR046848">
    <property type="entry name" value="E_motif"/>
</dbReference>
<evidence type="ECO:0000313" key="3">
    <source>
        <dbReference type="EMBL" id="KAK7823281.1"/>
    </source>
</evidence>
<evidence type="ECO:0000256" key="1">
    <source>
        <dbReference type="ARBA" id="ARBA00022737"/>
    </source>
</evidence>
<dbReference type="GO" id="GO:0003723">
    <property type="term" value="F:RNA binding"/>
    <property type="evidence" value="ECO:0007669"/>
    <property type="project" value="InterPro"/>
</dbReference>
<dbReference type="NCBIfam" id="TIGR00756">
    <property type="entry name" value="PPR"/>
    <property type="match status" value="3"/>
</dbReference>
<keyword evidence="1" id="KW-0677">Repeat</keyword>
<dbReference type="PANTHER" id="PTHR47926:SF483">
    <property type="entry name" value="TETRATRICOPEPTIDE-LIKE HELICAL DOMAIN SUPERFAMILY"/>
    <property type="match status" value="1"/>
</dbReference>
<evidence type="ECO:0000256" key="2">
    <source>
        <dbReference type="PROSITE-ProRule" id="PRU00708"/>
    </source>
</evidence>
<comment type="caution">
    <text evidence="3">The sequence shown here is derived from an EMBL/GenBank/DDBJ whole genome shotgun (WGS) entry which is preliminary data.</text>
</comment>
<dbReference type="EMBL" id="PKMF04000639">
    <property type="protein sequence ID" value="KAK7823281.1"/>
    <property type="molecule type" value="Genomic_DNA"/>
</dbReference>
<dbReference type="Pfam" id="PF13041">
    <property type="entry name" value="PPR_2"/>
    <property type="match status" value="3"/>
</dbReference>
<sequence length="642" mass="72820">MLHASLPKPTCINQTLIAVLNQCKSMHELKQVYALITTLGLSQDDPFVSKILSFSALSDWGDINYSHRLFSQLHNPKTFYWNTIIRGYSNSKNPNPSVSVFIKMLRVGVSPDYLTYPFLVKASARLLKLELGAAVHTHVLKTGFESDRFIQNSLIHMYASCRDIRYARTVFDGMLTRNLVSWNAMLDGYAKCGDVISARRVFELMPERDVVSWSSLIDGYVKSGEYQEALVVFENMRAAASGTKANEVTMVSVLCACAHLGALEQGRMMHQYVIDNGLPLTLVLRTSLVDMYAKCGAIPEALNVFHGVPMSRTDVLIWNTVIGGLATHGLVKESLELFTEMQIVGITPDEITYLCLLTACAHGGLVKKAWDFFDCLGKHGMTRKSEHYACLVDVLARAGQVAEAYQFISQMPVEPTASMLGALLSGCMNHGKLDLAEIVGRKLIELEPDHDGRYVGLSNIYAAEKRWDDARTMRDAMLRRGVKKSPGFSFVEIFGNLHRFIAHDKIHPDSEKIYVMLKFIISQIQHDTNNENLENCLYDMKDWRRLNEAFPTFDLWFLILLRTKRWDDARTMRDAMLRRGVKKSPGFSFVEIFGNLHRFIAHDKIHPDSEKIYVMLKFIISQIQHDTNNENLENCLYDMKDV</sequence>
<dbReference type="FunFam" id="1.25.40.10:FF:001360">
    <property type="entry name" value="Pentatricopeptide (PPR) repeat-containing protein-like"/>
    <property type="match status" value="1"/>
</dbReference>
<dbReference type="Pfam" id="PF20431">
    <property type="entry name" value="E_motif"/>
    <property type="match status" value="1"/>
</dbReference>
<dbReference type="FunFam" id="1.25.40.10:FF:000804">
    <property type="entry name" value="Pentatricopeptide repeat-containing protein, chloroplastic"/>
    <property type="match status" value="1"/>
</dbReference>
<feature type="repeat" description="PPR" evidence="2">
    <location>
        <begin position="77"/>
        <end position="111"/>
    </location>
</feature>
<dbReference type="PROSITE" id="PS51375">
    <property type="entry name" value="PPR"/>
    <property type="match status" value="4"/>
</dbReference>